<dbReference type="Proteomes" id="UP000277300">
    <property type="component" value="Unassembled WGS sequence"/>
</dbReference>
<dbReference type="InterPro" id="IPR027443">
    <property type="entry name" value="IPNS-like_sf"/>
</dbReference>
<evidence type="ECO:0000313" key="5">
    <source>
        <dbReference type="Proteomes" id="UP000284657"/>
    </source>
</evidence>
<dbReference type="EMBL" id="MBDO02000757">
    <property type="protein sequence ID" value="RLN52413.1"/>
    <property type="molecule type" value="Genomic_DNA"/>
</dbReference>
<dbReference type="OrthoDB" id="288590at2759"/>
<organism evidence="2 4">
    <name type="scientific">Phytophthora kernoviae</name>
    <dbReference type="NCBI Taxonomy" id="325452"/>
    <lineage>
        <taxon>Eukaryota</taxon>
        <taxon>Sar</taxon>
        <taxon>Stramenopiles</taxon>
        <taxon>Oomycota</taxon>
        <taxon>Peronosporomycetes</taxon>
        <taxon>Peronosporales</taxon>
        <taxon>Peronosporaceae</taxon>
        <taxon>Phytophthora</taxon>
    </lineage>
</organism>
<evidence type="ECO:0000259" key="1">
    <source>
        <dbReference type="PROSITE" id="PS51471"/>
    </source>
</evidence>
<dbReference type="EMBL" id="MBAD02000887">
    <property type="protein sequence ID" value="RLN61551.1"/>
    <property type="molecule type" value="Genomic_DNA"/>
</dbReference>
<dbReference type="PROSITE" id="PS51471">
    <property type="entry name" value="FE2OG_OXY"/>
    <property type="match status" value="2"/>
</dbReference>
<accession>A0A3F2RCB6</accession>
<gene>
    <name evidence="3" type="ORF">BBJ29_009429</name>
    <name evidence="2" type="ORF">BBP00_00009620</name>
</gene>
<dbReference type="Gene3D" id="2.60.120.330">
    <property type="entry name" value="B-lactam Antibiotic, Isopenicillin N Synthase, Chain"/>
    <property type="match status" value="2"/>
</dbReference>
<dbReference type="InterPro" id="IPR044861">
    <property type="entry name" value="IPNS-like_FE2OG_OXY"/>
</dbReference>
<feature type="domain" description="Fe2OG dioxygenase" evidence="1">
    <location>
        <begin position="499"/>
        <end position="602"/>
    </location>
</feature>
<dbReference type="InterPro" id="IPR005123">
    <property type="entry name" value="Oxoglu/Fe-dep_dioxygenase_dom"/>
</dbReference>
<protein>
    <recommendedName>
        <fullName evidence="1">Fe2OG dioxygenase domain-containing protein</fullName>
    </recommendedName>
</protein>
<evidence type="ECO:0000313" key="2">
    <source>
        <dbReference type="EMBL" id="RLN52413.1"/>
    </source>
</evidence>
<dbReference type="Pfam" id="PF03171">
    <property type="entry name" value="2OG-FeII_Oxy"/>
    <property type="match status" value="2"/>
</dbReference>
<dbReference type="InterPro" id="IPR050231">
    <property type="entry name" value="Iron_ascorbate_oxido_reductase"/>
</dbReference>
<feature type="domain" description="Fe2OG dioxygenase" evidence="1">
    <location>
        <begin position="186"/>
        <end position="288"/>
    </location>
</feature>
<dbReference type="InterPro" id="IPR026992">
    <property type="entry name" value="DIOX_N"/>
</dbReference>
<reference evidence="4 5" key="1">
    <citation type="submission" date="2018-07" db="EMBL/GenBank/DDBJ databases">
        <title>Genome sequencing of oomycete isolates from Chile give support for New Zealand origin for Phytophthora kernoviae and make available the first Nothophytophthora sp. genome.</title>
        <authorList>
            <person name="Studholme D.J."/>
            <person name="Sanfuentes E."/>
            <person name="Panda P."/>
            <person name="Hill R."/>
            <person name="Sambles C."/>
            <person name="Grant M."/>
            <person name="Williams N.M."/>
            <person name="Mcdougal R.L."/>
        </authorList>
    </citation>
    <scope>NUCLEOTIDE SEQUENCE [LARGE SCALE GENOMIC DNA]</scope>
    <source>
        <strain evidence="2">Chile6</strain>
        <strain evidence="3">Chile7</strain>
    </source>
</reference>
<evidence type="ECO:0000313" key="3">
    <source>
        <dbReference type="EMBL" id="RLN61551.1"/>
    </source>
</evidence>
<dbReference type="PRINTS" id="PR00682">
    <property type="entry name" value="IPNSYNTHASE"/>
</dbReference>
<dbReference type="Proteomes" id="UP000284657">
    <property type="component" value="Unassembled WGS sequence"/>
</dbReference>
<dbReference type="AlphaFoldDB" id="A0A3F2RCB6"/>
<proteinExistence type="predicted"/>
<sequence>MNIRQVPVVDISALTVLTTDAKVNAALLNPDDEMICRIIEKVRAAATEWGFFYIANHGLLEQEVETFKATMCSFFSLPKDVKNTVRRKPTNSRGYYDSELTKNKTDNKEVFDLSGANEDGPAQDGHERLNDDENQWLNDTALPNFHKDMLTYYDKMEYISRRLLKVFAVALGEQPSFFDQFYQGDNSSYLRLNYYPKITEPEKTMGVYHHTDSGALTVLLQDDEVASLQVFHRESQTWINVPPRKGTYTINIGDMVQVWSNDQFVAPLHRVLASGEADRYSVPFFYNPSYKTQVKPIVVKDGDVAKPRPHSKAKMDVRQVPVIDIGALTALTTDAEVNAALINTQDEALHRIINEVRAAATEWGFFYIANHGLPEKEVEKLKDTVRSFFRLPKDVKNTIRRQPTNSRGYFDSELTKNKTDWKEVFDFSGADKDGLAQDDHECLGDGGNQWLDEDILPGFHSEMLTYFSKMEYISRRLLKVFAVVLGEKPAFFDQFYEGDNSSLIRLNHYPVAPEPEKTMGVYHHTDIGALTVLLQDDEVATLQVFHRESKTWTFVSPIKGTYTINIGDMVQVWSNDQFVAPMHRVLASNKASRFSVPFFYNPSLNTQVEPIVVKQGDVAKYRPLSYREFLLQRMVGNYADVGKENQINDYKIDGSIKVRPAS</sequence>
<dbReference type="PANTHER" id="PTHR47990">
    <property type="entry name" value="2-OXOGLUTARATE (2OG) AND FE(II)-DEPENDENT OXYGENASE SUPERFAMILY PROTEIN-RELATED"/>
    <property type="match status" value="1"/>
</dbReference>
<name>A0A3F2RCB6_9STRA</name>
<comment type="caution">
    <text evidence="2">The sequence shown here is derived from an EMBL/GenBank/DDBJ whole genome shotgun (WGS) entry which is preliminary data.</text>
</comment>
<dbReference type="SUPFAM" id="SSF51197">
    <property type="entry name" value="Clavaminate synthase-like"/>
    <property type="match status" value="2"/>
</dbReference>
<evidence type="ECO:0000313" key="4">
    <source>
        <dbReference type="Proteomes" id="UP000277300"/>
    </source>
</evidence>
<dbReference type="Pfam" id="PF14226">
    <property type="entry name" value="DIOX_N"/>
    <property type="match status" value="2"/>
</dbReference>
<dbReference type="FunFam" id="2.60.120.330:FF:000012">
    <property type="entry name" value="Gibberellin 20 oxidase 1"/>
    <property type="match status" value="2"/>
</dbReference>